<dbReference type="EMBL" id="FCOL02000041">
    <property type="protein sequence ID" value="SAL77465.1"/>
    <property type="molecule type" value="Genomic_DNA"/>
</dbReference>
<keyword evidence="4" id="KW-1185">Reference proteome</keyword>
<dbReference type="RefSeq" id="WP_087658955.1">
    <property type="nucleotide sequence ID" value="NZ_FCOL02000041.1"/>
</dbReference>
<accession>A0A158K8V6</accession>
<evidence type="ECO:0000256" key="1">
    <source>
        <dbReference type="SAM" id="MobiDB-lite"/>
    </source>
</evidence>
<feature type="transmembrane region" description="Helical" evidence="2">
    <location>
        <begin position="63"/>
        <end position="82"/>
    </location>
</feature>
<gene>
    <name evidence="3" type="ORF">AWB67_05096</name>
</gene>
<keyword evidence="2" id="KW-0812">Transmembrane</keyword>
<evidence type="ECO:0000313" key="3">
    <source>
        <dbReference type="EMBL" id="SAL77465.1"/>
    </source>
</evidence>
<name>A0A158K8V6_9BURK</name>
<organism evidence="3 4">
    <name type="scientific">Caballeronia terrestris</name>
    <dbReference type="NCBI Taxonomy" id="1226301"/>
    <lineage>
        <taxon>Bacteria</taxon>
        <taxon>Pseudomonadati</taxon>
        <taxon>Pseudomonadota</taxon>
        <taxon>Betaproteobacteria</taxon>
        <taxon>Burkholderiales</taxon>
        <taxon>Burkholderiaceae</taxon>
        <taxon>Caballeronia</taxon>
    </lineage>
</organism>
<sequence>MDTNGTKDGANDATDKVVGVVGNALGETSNAVAGQVSDLSVKAQQLYADATALLRDRTVERPLAALGIALLAGFFVGVIWSGSGGTSTRGTATRRPDRSQANDY</sequence>
<feature type="region of interest" description="Disordered" evidence="1">
    <location>
        <begin position="81"/>
        <end position="104"/>
    </location>
</feature>
<evidence type="ECO:0000256" key="2">
    <source>
        <dbReference type="SAM" id="Phobius"/>
    </source>
</evidence>
<protein>
    <recommendedName>
        <fullName evidence="5">CsbD family protein</fullName>
    </recommendedName>
</protein>
<reference evidence="3" key="1">
    <citation type="submission" date="2016-01" db="EMBL/GenBank/DDBJ databases">
        <authorList>
            <person name="Peeters C."/>
        </authorList>
    </citation>
    <scope>NUCLEOTIDE SEQUENCE [LARGE SCALE GENOMIC DNA]</scope>
    <source>
        <strain evidence="3">LMG 22937</strain>
    </source>
</reference>
<keyword evidence="2" id="KW-1133">Transmembrane helix</keyword>
<feature type="compositionally biased region" description="Basic and acidic residues" evidence="1">
    <location>
        <begin position="94"/>
        <end position="104"/>
    </location>
</feature>
<comment type="caution">
    <text evidence="3">The sequence shown here is derived from an EMBL/GenBank/DDBJ whole genome shotgun (WGS) entry which is preliminary data.</text>
</comment>
<evidence type="ECO:0008006" key="5">
    <source>
        <dbReference type="Google" id="ProtNLM"/>
    </source>
</evidence>
<evidence type="ECO:0000313" key="4">
    <source>
        <dbReference type="Proteomes" id="UP000054925"/>
    </source>
</evidence>
<dbReference type="OrthoDB" id="9009244at2"/>
<dbReference type="Proteomes" id="UP000054925">
    <property type="component" value="Unassembled WGS sequence"/>
</dbReference>
<proteinExistence type="predicted"/>
<keyword evidence="2" id="KW-0472">Membrane</keyword>
<dbReference type="AlphaFoldDB" id="A0A158K8V6"/>